<dbReference type="GO" id="GO:0016197">
    <property type="term" value="P:endosomal transport"/>
    <property type="evidence" value="ECO:0007669"/>
    <property type="project" value="TreeGrafter"/>
</dbReference>
<gene>
    <name evidence="12" type="primary">LOC111135967</name>
</gene>
<comment type="subcellular location">
    <subcellularLocation>
        <location evidence="1">Cytoplasmic vesicle membrane</location>
    </subcellularLocation>
</comment>
<dbReference type="FunFam" id="1.20.1270.60:FF:000033">
    <property type="entry name" value="Sorting nexin"/>
    <property type="match status" value="1"/>
</dbReference>
<dbReference type="Gene3D" id="2.30.30.40">
    <property type="entry name" value="SH3 Domains"/>
    <property type="match status" value="1"/>
</dbReference>
<organism evidence="11 12">
    <name type="scientific">Crassostrea virginica</name>
    <name type="common">Eastern oyster</name>
    <dbReference type="NCBI Taxonomy" id="6565"/>
    <lineage>
        <taxon>Eukaryota</taxon>
        <taxon>Metazoa</taxon>
        <taxon>Spiralia</taxon>
        <taxon>Lophotrochozoa</taxon>
        <taxon>Mollusca</taxon>
        <taxon>Bivalvia</taxon>
        <taxon>Autobranchia</taxon>
        <taxon>Pteriomorphia</taxon>
        <taxon>Ostreida</taxon>
        <taxon>Ostreoidea</taxon>
        <taxon>Ostreidae</taxon>
        <taxon>Crassostrea</taxon>
    </lineage>
</organism>
<dbReference type="InterPro" id="IPR001452">
    <property type="entry name" value="SH3_domain"/>
</dbReference>
<dbReference type="GO" id="GO:0030659">
    <property type="term" value="C:cytoplasmic vesicle membrane"/>
    <property type="evidence" value="ECO:0007669"/>
    <property type="project" value="UniProtKB-SubCell"/>
</dbReference>
<feature type="compositionally biased region" description="Acidic residues" evidence="8">
    <location>
        <begin position="159"/>
        <end position="171"/>
    </location>
</feature>
<feature type="compositionally biased region" description="Pro residues" evidence="8">
    <location>
        <begin position="67"/>
        <end position="80"/>
    </location>
</feature>
<feature type="domain" description="SH3" evidence="9">
    <location>
        <begin position="5"/>
        <end position="67"/>
    </location>
</feature>
<dbReference type="Pfam" id="PF10456">
    <property type="entry name" value="BAR_3_WASP_bdg"/>
    <property type="match status" value="1"/>
</dbReference>
<sequence length="642" mass="72010">MLTSKKAVHARGLYDFAGDHDNGELTFSAGETLTIVAQDIGEGWWEAKNEAGQQGLIPEAYVQLLEPPEPSFPPPPPPSAPATDHSGAGDWNVQQSAGDDWNARQSAAAGDWNNDAWNSHATDSWGDQAPAPSYTNHNNAGLNNQGFQGGGMQQQASEEGWDDDWDDDNEDNSSNSTTNTSQPAESKPDGPGATPTEQDQLPGSGNFGLSAAKRERKQMSQNSDFSKYGTVKKSFNRFSTFAKTGGDAFLMGTVSANVSESDLIKIIDTPEGPAWSYPSQPYTCSIKSPKKESKLKGLKSYIAYQLTPSFSNIQVSRRYKHFDWLHERLEAKFSCIPIPPLPDKALSVSFGSLSTQGVKGGRYEDDFVSERMRQLQLWVDRMVRHPVISQSEVFNHFLTCTDEKGLAKWKAGKRKAEKDEYQGGKFFLTLQTPPNCLDMRDVEKRMEIFCKFVKNMDDNMRNMLQIGHDSRKKHLGPYKREFQKIGGSFKQLADTFNLDSGAHSQNLTAAIDYTGDTYNEIGDMYEKQPKEDLDHMLEVLFEYKGMLSTYPDVLKLHEGAIGKAKECERLKDEGRMPESDVTAVIQRSDVISYGTLAEMNHFQRERVTDYKEMMQKYLSGQIKFYREITQKLETALHRFDNA</sequence>
<feature type="compositionally biased region" description="Low complexity" evidence="8">
    <location>
        <begin position="107"/>
        <end position="118"/>
    </location>
</feature>
<dbReference type="Gene3D" id="3.30.1520.10">
    <property type="entry name" value="Phox-like domain"/>
    <property type="match status" value="1"/>
</dbReference>
<evidence type="ECO:0000259" key="10">
    <source>
        <dbReference type="PROSITE" id="PS50195"/>
    </source>
</evidence>
<dbReference type="PIRSF" id="PIRSF027744">
    <property type="entry name" value="Snx9"/>
    <property type="match status" value="1"/>
</dbReference>
<dbReference type="SUPFAM" id="SSF50044">
    <property type="entry name" value="SH3-domain"/>
    <property type="match status" value="1"/>
</dbReference>
<dbReference type="Pfam" id="PF00787">
    <property type="entry name" value="PX"/>
    <property type="match status" value="1"/>
</dbReference>
<evidence type="ECO:0000259" key="9">
    <source>
        <dbReference type="PROSITE" id="PS50002"/>
    </source>
</evidence>
<feature type="binding site" evidence="6">
    <location>
        <position position="371"/>
    </location>
    <ligand>
        <name>a 1,2-diacyl-sn-glycero-3-phospho-(1D-myo-inositol-4,5-bisphosphate)</name>
        <dbReference type="ChEBI" id="CHEBI:58456"/>
    </ligand>
</feature>
<evidence type="ECO:0000313" key="12">
    <source>
        <dbReference type="RefSeq" id="XP_022342187.1"/>
    </source>
</evidence>
<feature type="binding site" evidence="6">
    <location>
        <position position="320"/>
    </location>
    <ligand>
        <name>a 1,2-diacyl-sn-glycero-3-phospho-(1D-myo-inositol-4,5-bisphosphate)</name>
        <dbReference type="ChEBI" id="CHEBI:58456"/>
    </ligand>
</feature>
<evidence type="ECO:0000256" key="1">
    <source>
        <dbReference type="ARBA" id="ARBA00004156"/>
    </source>
</evidence>
<dbReference type="PANTHER" id="PTHR45827">
    <property type="entry name" value="SORTING NEXIN"/>
    <property type="match status" value="1"/>
</dbReference>
<feature type="compositionally biased region" description="Low complexity" evidence="8">
    <location>
        <begin position="172"/>
        <end position="181"/>
    </location>
</feature>
<keyword evidence="4" id="KW-0472">Membrane</keyword>
<dbReference type="InterPro" id="IPR027267">
    <property type="entry name" value="AH/BAR_dom_sf"/>
</dbReference>
<dbReference type="GO" id="GO:0000278">
    <property type="term" value="P:mitotic cell cycle"/>
    <property type="evidence" value="ECO:0007669"/>
    <property type="project" value="InterPro"/>
</dbReference>
<dbReference type="KEGG" id="cvn:111135967"/>
<dbReference type="SUPFAM" id="SSF103657">
    <property type="entry name" value="BAR/IMD domain-like"/>
    <property type="match status" value="1"/>
</dbReference>
<evidence type="ECO:0000256" key="6">
    <source>
        <dbReference type="PIRSR" id="PIRSR027744-1"/>
    </source>
</evidence>
<keyword evidence="11" id="KW-1185">Reference proteome</keyword>
<dbReference type="GO" id="GO:0006897">
    <property type="term" value="P:endocytosis"/>
    <property type="evidence" value="ECO:0007669"/>
    <property type="project" value="TreeGrafter"/>
</dbReference>
<dbReference type="GO" id="GO:0005886">
    <property type="term" value="C:plasma membrane"/>
    <property type="evidence" value="ECO:0007669"/>
    <property type="project" value="TreeGrafter"/>
</dbReference>
<dbReference type="InterPro" id="IPR001683">
    <property type="entry name" value="PX_dom"/>
</dbReference>
<dbReference type="FunFam" id="3.30.1520.10:FF:000004">
    <property type="entry name" value="Sorting nexin"/>
    <property type="match status" value="1"/>
</dbReference>
<dbReference type="GO" id="GO:0035091">
    <property type="term" value="F:phosphatidylinositol binding"/>
    <property type="evidence" value="ECO:0007669"/>
    <property type="project" value="InterPro"/>
</dbReference>
<comment type="similarity">
    <text evidence="2">Belongs to the sorting nexin family.</text>
</comment>
<evidence type="ECO:0000256" key="4">
    <source>
        <dbReference type="ARBA" id="ARBA00023136"/>
    </source>
</evidence>
<evidence type="ECO:0000256" key="2">
    <source>
        <dbReference type="ARBA" id="ARBA00010883"/>
    </source>
</evidence>
<dbReference type="Proteomes" id="UP000694844">
    <property type="component" value="Chromosome 1"/>
</dbReference>
<evidence type="ECO:0000256" key="3">
    <source>
        <dbReference type="ARBA" id="ARBA00022443"/>
    </source>
</evidence>
<dbReference type="Gene3D" id="1.20.1270.60">
    <property type="entry name" value="Arfaptin homology (AH) domain/BAR domain"/>
    <property type="match status" value="1"/>
</dbReference>
<dbReference type="InterPro" id="IPR014536">
    <property type="entry name" value="Snx9_fam"/>
</dbReference>
<protein>
    <submittedName>
        <fullName evidence="12">Sorting nexin-33-like isoform X1</fullName>
    </submittedName>
</protein>
<feature type="binding site" evidence="6">
    <location>
        <position position="318"/>
    </location>
    <ligand>
        <name>a 1,2-diacyl-sn-glycero-3-phospho-(1D-myo-inositol-4,5-bisphosphate)</name>
        <dbReference type="ChEBI" id="CHEBI:58456"/>
    </ligand>
</feature>
<keyword evidence="5" id="KW-0968">Cytoplasmic vesicle</keyword>
<dbReference type="CDD" id="cd06862">
    <property type="entry name" value="PX_SNX9_18_like"/>
    <property type="match status" value="1"/>
</dbReference>
<dbReference type="Pfam" id="PF00018">
    <property type="entry name" value="SH3_1"/>
    <property type="match status" value="1"/>
</dbReference>
<dbReference type="GeneID" id="111135967"/>
<dbReference type="PROSITE" id="PS50002">
    <property type="entry name" value="SH3"/>
    <property type="match status" value="1"/>
</dbReference>
<dbReference type="InterPro" id="IPR019497">
    <property type="entry name" value="Sorting_nexin_WASP-bd-dom"/>
</dbReference>
<dbReference type="PRINTS" id="PR00452">
    <property type="entry name" value="SH3DOMAIN"/>
</dbReference>
<name>A0A8B8EQJ0_CRAVI</name>
<dbReference type="PROSITE" id="PS50195">
    <property type="entry name" value="PX"/>
    <property type="match status" value="1"/>
</dbReference>
<dbReference type="InterPro" id="IPR036028">
    <property type="entry name" value="SH3-like_dom_sf"/>
</dbReference>
<dbReference type="SMART" id="SM00326">
    <property type="entry name" value="SH3"/>
    <property type="match status" value="1"/>
</dbReference>
<dbReference type="PANTHER" id="PTHR45827:SF1">
    <property type="entry name" value="SORTING NEXIN"/>
    <property type="match status" value="1"/>
</dbReference>
<reference evidence="11" key="1">
    <citation type="submission" date="2024-06" db="UniProtKB">
        <authorList>
            <consortium name="RefSeq"/>
        </authorList>
    </citation>
    <scope>NUCLEOTIDE SEQUENCE [LARGE SCALE GENOMIC DNA]</scope>
</reference>
<dbReference type="GO" id="GO:0097320">
    <property type="term" value="P:plasma membrane tubulation"/>
    <property type="evidence" value="ECO:0007669"/>
    <property type="project" value="TreeGrafter"/>
</dbReference>
<keyword evidence="3 7" id="KW-0728">SH3 domain</keyword>
<evidence type="ECO:0000256" key="5">
    <source>
        <dbReference type="ARBA" id="ARBA00023329"/>
    </source>
</evidence>
<dbReference type="InterPro" id="IPR036871">
    <property type="entry name" value="PX_dom_sf"/>
</dbReference>
<dbReference type="GO" id="GO:0015031">
    <property type="term" value="P:protein transport"/>
    <property type="evidence" value="ECO:0007669"/>
    <property type="project" value="InterPro"/>
</dbReference>
<dbReference type="RefSeq" id="XP_022342187.1">
    <property type="nucleotide sequence ID" value="XM_022486479.1"/>
</dbReference>
<dbReference type="AlphaFoldDB" id="A0A8B8EQJ0"/>
<evidence type="ECO:0000256" key="7">
    <source>
        <dbReference type="PROSITE-ProRule" id="PRU00192"/>
    </source>
</evidence>
<dbReference type="SMART" id="SM00312">
    <property type="entry name" value="PX"/>
    <property type="match status" value="1"/>
</dbReference>
<proteinExistence type="inferred from homology"/>
<feature type="domain" description="PX" evidence="10">
    <location>
        <begin position="282"/>
        <end position="404"/>
    </location>
</feature>
<evidence type="ECO:0000256" key="8">
    <source>
        <dbReference type="SAM" id="MobiDB-lite"/>
    </source>
</evidence>
<accession>A0A8B8EQJ0</accession>
<reference evidence="12" key="2">
    <citation type="submission" date="2025-08" db="UniProtKB">
        <authorList>
            <consortium name="RefSeq"/>
        </authorList>
    </citation>
    <scope>IDENTIFICATION</scope>
    <source>
        <tissue evidence="12">Whole sample</tissue>
    </source>
</reference>
<evidence type="ECO:0000313" key="11">
    <source>
        <dbReference type="Proteomes" id="UP000694844"/>
    </source>
</evidence>
<dbReference type="OrthoDB" id="10254720at2759"/>
<dbReference type="SUPFAM" id="SSF64268">
    <property type="entry name" value="PX domain"/>
    <property type="match status" value="1"/>
</dbReference>
<dbReference type="CDD" id="cd07626">
    <property type="entry name" value="BAR_SNX9_like"/>
    <property type="match status" value="1"/>
</dbReference>
<feature type="region of interest" description="Disordered" evidence="8">
    <location>
        <begin position="65"/>
        <end position="208"/>
    </location>
</feature>